<reference evidence="9" key="1">
    <citation type="submission" date="2019-09" db="EMBL/GenBank/DDBJ databases">
        <authorList>
            <person name="Zhang L."/>
        </authorList>
    </citation>
    <scope>NUCLEOTIDE SEQUENCE</scope>
</reference>
<dbReference type="PROSITE" id="PS51032">
    <property type="entry name" value="AP2_ERF"/>
    <property type="match status" value="1"/>
</dbReference>
<comment type="subcellular location">
    <subcellularLocation>
        <location evidence="1">Nucleus</location>
    </subcellularLocation>
</comment>
<dbReference type="GO" id="GO:0005634">
    <property type="term" value="C:nucleus"/>
    <property type="evidence" value="ECO:0007669"/>
    <property type="project" value="UniProtKB-SubCell"/>
</dbReference>
<evidence type="ECO:0000256" key="2">
    <source>
        <dbReference type="ARBA" id="ARBA00023015"/>
    </source>
</evidence>
<dbReference type="SMART" id="SM01019">
    <property type="entry name" value="B3"/>
    <property type="match status" value="1"/>
</dbReference>
<accession>A0A5K0UYM9</accession>
<name>A0A5K0UYM9_9MAGN</name>
<proteinExistence type="predicted"/>
<dbReference type="InterPro" id="IPR036955">
    <property type="entry name" value="AP2/ERF_dom_sf"/>
</dbReference>
<evidence type="ECO:0000256" key="4">
    <source>
        <dbReference type="ARBA" id="ARBA00023163"/>
    </source>
</evidence>
<protein>
    <recommendedName>
        <fullName evidence="10">TF-B3 domain-containing protein</fullName>
    </recommendedName>
</protein>
<keyword evidence="5" id="KW-0539">Nucleus</keyword>
<dbReference type="AlphaFoldDB" id="A0A5K0UYM9"/>
<dbReference type="GO" id="GO:0003677">
    <property type="term" value="F:DNA binding"/>
    <property type="evidence" value="ECO:0007669"/>
    <property type="project" value="UniProtKB-KW"/>
</dbReference>
<dbReference type="CDD" id="cd00018">
    <property type="entry name" value="AP2"/>
    <property type="match status" value="1"/>
</dbReference>
<dbReference type="PROSITE" id="PS50863">
    <property type="entry name" value="B3"/>
    <property type="match status" value="1"/>
</dbReference>
<dbReference type="Gene3D" id="3.30.730.10">
    <property type="entry name" value="AP2/ERF domain"/>
    <property type="match status" value="1"/>
</dbReference>
<dbReference type="OrthoDB" id="2020802at2759"/>
<keyword evidence="3" id="KW-0238">DNA-binding</keyword>
<dbReference type="SUPFAM" id="SSF54171">
    <property type="entry name" value="DNA-binding domain"/>
    <property type="match status" value="1"/>
</dbReference>
<evidence type="ECO:0000259" key="8">
    <source>
        <dbReference type="PROSITE" id="PS51032"/>
    </source>
</evidence>
<feature type="compositionally biased region" description="Basic and acidic residues" evidence="6">
    <location>
        <begin position="1"/>
        <end position="12"/>
    </location>
</feature>
<dbReference type="FunFam" id="3.30.730.10:FF:000008">
    <property type="entry name" value="AP2 domain-containing protein RAP2.8"/>
    <property type="match status" value="1"/>
</dbReference>
<sequence length="293" mass="34360">MERDREQSKEEIPSLWQGGRRSTSSTIGRKLPSSRFKGVVPQPNGKWGAQIYENHQRVWLGTFPTEAEAAAAYDVAALKYRSEEAATNFRVVWEDQHQLSFLKSHSQQEVVEMLRRNTYYHELILFKESARSVGSSPSPWKRREVRVEKKELFDKVLTPSDVGKLNRLVIPRRLAEQFFPLDTRRWKDGILLKFEDEGRRVWRIKYSYWSSSRSYVLTKGWRGFVKEKGLKAGDVVFFLRSAGPEEMNYIRWKHVEGEDIYQQRRCGRQGPALEPQQRGQFVRIFGVDLNSRS</sequence>
<evidence type="ECO:0008006" key="10">
    <source>
        <dbReference type="Google" id="ProtNLM"/>
    </source>
</evidence>
<feature type="region of interest" description="Disordered" evidence="6">
    <location>
        <begin position="1"/>
        <end position="35"/>
    </location>
</feature>
<dbReference type="SMART" id="SM00380">
    <property type="entry name" value="AP2"/>
    <property type="match status" value="1"/>
</dbReference>
<dbReference type="EMBL" id="LR721774">
    <property type="protein sequence ID" value="VVV33905.1"/>
    <property type="molecule type" value="Genomic_DNA"/>
</dbReference>
<dbReference type="Pfam" id="PF02362">
    <property type="entry name" value="B3"/>
    <property type="match status" value="1"/>
</dbReference>
<dbReference type="SUPFAM" id="SSF101936">
    <property type="entry name" value="DNA-binding pseudobarrel domain"/>
    <property type="match status" value="1"/>
</dbReference>
<evidence type="ECO:0000259" key="7">
    <source>
        <dbReference type="PROSITE" id="PS50863"/>
    </source>
</evidence>
<dbReference type="InterPro" id="IPR001471">
    <property type="entry name" value="AP2/ERF_dom"/>
</dbReference>
<evidence type="ECO:0000256" key="1">
    <source>
        <dbReference type="ARBA" id="ARBA00004123"/>
    </source>
</evidence>
<dbReference type="PANTHER" id="PTHR31140:SF139">
    <property type="entry name" value="B3 DOMAIN-CONTAINING PROTEIN OS02G0455900-RELATED"/>
    <property type="match status" value="1"/>
</dbReference>
<feature type="domain" description="TF-B3" evidence="7">
    <location>
        <begin position="153"/>
        <end position="253"/>
    </location>
</feature>
<feature type="domain" description="AP2/ERF" evidence="8">
    <location>
        <begin position="35"/>
        <end position="90"/>
    </location>
</feature>
<dbReference type="PANTHER" id="PTHR31140">
    <property type="entry name" value="B3 DOMAIN-CONTAINING TRANSCRIPTION FACTOR ABI3"/>
    <property type="match status" value="1"/>
</dbReference>
<evidence type="ECO:0000256" key="5">
    <source>
        <dbReference type="ARBA" id="ARBA00023242"/>
    </source>
</evidence>
<dbReference type="InterPro" id="IPR015300">
    <property type="entry name" value="DNA-bd_pseudobarrel_sf"/>
</dbReference>
<evidence type="ECO:0000256" key="3">
    <source>
        <dbReference type="ARBA" id="ARBA00023125"/>
    </source>
</evidence>
<dbReference type="Gene3D" id="2.40.330.10">
    <property type="entry name" value="DNA-binding pseudobarrel domain"/>
    <property type="match status" value="1"/>
</dbReference>
<keyword evidence="4" id="KW-0804">Transcription</keyword>
<evidence type="ECO:0000313" key="9">
    <source>
        <dbReference type="EMBL" id="VVV33905.1"/>
    </source>
</evidence>
<dbReference type="CDD" id="cd10017">
    <property type="entry name" value="B3_DNA"/>
    <property type="match status" value="1"/>
</dbReference>
<gene>
    <name evidence="9" type="ORF">NYM_LOCUS3454</name>
</gene>
<dbReference type="Pfam" id="PF00847">
    <property type="entry name" value="AP2"/>
    <property type="match status" value="1"/>
</dbReference>
<evidence type="ECO:0000256" key="6">
    <source>
        <dbReference type="SAM" id="MobiDB-lite"/>
    </source>
</evidence>
<dbReference type="InterPro" id="IPR044800">
    <property type="entry name" value="LEC2-like"/>
</dbReference>
<keyword evidence="2" id="KW-0805">Transcription regulation</keyword>
<dbReference type="GO" id="GO:0003700">
    <property type="term" value="F:DNA-binding transcription factor activity"/>
    <property type="evidence" value="ECO:0007669"/>
    <property type="project" value="InterPro"/>
</dbReference>
<dbReference type="InterPro" id="IPR003340">
    <property type="entry name" value="B3_DNA-bd"/>
</dbReference>
<dbReference type="Gramene" id="NC1G0288190.1">
    <property type="protein sequence ID" value="NC1G0288190.1:cds"/>
    <property type="gene ID" value="NC1G0288190"/>
</dbReference>
<organism evidence="9">
    <name type="scientific">Nymphaea colorata</name>
    <name type="common">pocket water lily</name>
    <dbReference type="NCBI Taxonomy" id="210225"/>
    <lineage>
        <taxon>Eukaryota</taxon>
        <taxon>Viridiplantae</taxon>
        <taxon>Streptophyta</taxon>
        <taxon>Embryophyta</taxon>
        <taxon>Tracheophyta</taxon>
        <taxon>Spermatophyta</taxon>
        <taxon>Magnoliopsida</taxon>
        <taxon>Nymphaeales</taxon>
        <taxon>Nymphaeaceae</taxon>
        <taxon>Nymphaea</taxon>
    </lineage>
</organism>
<dbReference type="InterPro" id="IPR016177">
    <property type="entry name" value="DNA-bd_dom_sf"/>
</dbReference>